<evidence type="ECO:0000256" key="2">
    <source>
        <dbReference type="ARBA" id="ARBA00008472"/>
    </source>
</evidence>
<keyword evidence="9" id="KW-0520">NAD</keyword>
<dbReference type="Gene3D" id="1.20.58.1610">
    <property type="entry name" value="NADH:ubiquinone/plastoquinone oxidoreductase, chain 3"/>
    <property type="match status" value="1"/>
</dbReference>
<evidence type="ECO:0000256" key="9">
    <source>
        <dbReference type="RuleBase" id="RU003640"/>
    </source>
</evidence>
<evidence type="ECO:0000256" key="6">
    <source>
        <dbReference type="ARBA" id="ARBA00022989"/>
    </source>
</evidence>
<protein>
    <recommendedName>
        <fullName evidence="3 9">NADH-ubiquinone oxidoreductase chain 3</fullName>
        <ecNumber evidence="9">7.1.1.2</ecNumber>
    </recommendedName>
</protein>
<organism evidence="10">
    <name type="scientific">Plectoderini sp. SX-2018</name>
    <dbReference type="NCBI Taxonomy" id="2507541"/>
    <lineage>
        <taxon>Eukaryota</taxon>
        <taxon>Metazoa</taxon>
        <taxon>Ecdysozoa</taxon>
        <taxon>Arthropoda</taxon>
        <taxon>Hexapoda</taxon>
        <taxon>Insecta</taxon>
        <taxon>Pterygota</taxon>
        <taxon>Neoptera</taxon>
        <taxon>Paraneoptera</taxon>
        <taxon>Hemiptera</taxon>
        <taxon>Auchenorrhyncha</taxon>
        <taxon>Fulgoroidea</taxon>
        <taxon>Achilidae</taxon>
    </lineage>
</organism>
<evidence type="ECO:0000256" key="3">
    <source>
        <dbReference type="ARBA" id="ARBA00021007"/>
    </source>
</evidence>
<dbReference type="Pfam" id="PF00507">
    <property type="entry name" value="Oxidored_q4"/>
    <property type="match status" value="1"/>
</dbReference>
<dbReference type="GO" id="GO:0008137">
    <property type="term" value="F:NADH dehydrogenase (ubiquinone) activity"/>
    <property type="evidence" value="ECO:0007669"/>
    <property type="project" value="UniProtKB-UniRule"/>
</dbReference>
<comment type="similarity">
    <text evidence="2 9">Belongs to the complex I subunit 3 family.</text>
</comment>
<comment type="function">
    <text evidence="9">Core subunit of the mitochondrial membrane respiratory chain NADH dehydrogenase (Complex I) which catalyzes electron transfer from NADH through the respiratory chain, using ubiquinone as an electron acceptor. Essential for the catalytic activity of complex I.</text>
</comment>
<geneLocation type="mitochondrion" evidence="10"/>
<evidence type="ECO:0000256" key="4">
    <source>
        <dbReference type="ARBA" id="ARBA00022448"/>
    </source>
</evidence>
<gene>
    <name evidence="10" type="primary">nad3</name>
</gene>
<evidence type="ECO:0000256" key="5">
    <source>
        <dbReference type="ARBA" id="ARBA00022692"/>
    </source>
</evidence>
<evidence type="ECO:0000256" key="8">
    <source>
        <dbReference type="ARBA" id="ARBA00049551"/>
    </source>
</evidence>
<dbReference type="GO" id="GO:0031966">
    <property type="term" value="C:mitochondrial membrane"/>
    <property type="evidence" value="ECO:0007669"/>
    <property type="project" value="UniProtKB-SubCell"/>
</dbReference>
<dbReference type="EC" id="7.1.1.2" evidence="9"/>
<feature type="transmembrane region" description="Helical" evidence="9">
    <location>
        <begin position="56"/>
        <end position="75"/>
    </location>
</feature>
<dbReference type="GO" id="GO:0030964">
    <property type="term" value="C:NADH dehydrogenase complex"/>
    <property type="evidence" value="ECO:0007669"/>
    <property type="project" value="TreeGrafter"/>
</dbReference>
<name>A0A565D7C8_9HEMI</name>
<evidence type="ECO:0000313" key="10">
    <source>
        <dbReference type="EMBL" id="AZZ89068.1"/>
    </source>
</evidence>
<keyword evidence="9 10" id="KW-0496">Mitochondrion</keyword>
<reference evidence="10" key="1">
    <citation type="submission" date="2018-05" db="EMBL/GenBank/DDBJ databases">
        <title>Complete sequence and characterization of the mitochondrial genome of Achilidae,using next generation sequencing.</title>
        <authorList>
            <person name="Xu S."/>
        </authorList>
    </citation>
    <scope>NUCLEOTIDE SEQUENCE</scope>
</reference>
<comment type="catalytic activity">
    <reaction evidence="8 9">
        <text>a ubiquinone + NADH + 5 H(+)(in) = a ubiquinol + NAD(+) + 4 H(+)(out)</text>
        <dbReference type="Rhea" id="RHEA:29091"/>
        <dbReference type="Rhea" id="RHEA-COMP:9565"/>
        <dbReference type="Rhea" id="RHEA-COMP:9566"/>
        <dbReference type="ChEBI" id="CHEBI:15378"/>
        <dbReference type="ChEBI" id="CHEBI:16389"/>
        <dbReference type="ChEBI" id="CHEBI:17976"/>
        <dbReference type="ChEBI" id="CHEBI:57540"/>
        <dbReference type="ChEBI" id="CHEBI:57945"/>
        <dbReference type="EC" id="7.1.1.2"/>
    </reaction>
</comment>
<dbReference type="AlphaFoldDB" id="A0A565D7C8"/>
<keyword evidence="9" id="KW-1278">Translocase</keyword>
<feature type="transmembrane region" description="Helical" evidence="9">
    <location>
        <begin position="87"/>
        <end position="106"/>
    </location>
</feature>
<dbReference type="EMBL" id="MH324930">
    <property type="protein sequence ID" value="AZZ89068.1"/>
    <property type="molecule type" value="Genomic_DNA"/>
</dbReference>
<keyword evidence="9" id="KW-0830">Ubiquinone</keyword>
<keyword evidence="9" id="KW-0249">Electron transport</keyword>
<keyword evidence="6 9" id="KW-1133">Transmembrane helix</keyword>
<dbReference type="InterPro" id="IPR038430">
    <property type="entry name" value="NDAH_ubi_oxred_su3_sf"/>
</dbReference>
<accession>A0A565D7C8</accession>
<feature type="transmembrane region" description="Helical" evidence="9">
    <location>
        <begin position="6"/>
        <end position="24"/>
    </location>
</feature>
<keyword evidence="5 9" id="KW-0812">Transmembrane</keyword>
<keyword evidence="7 9" id="KW-0472">Membrane</keyword>
<dbReference type="PANTHER" id="PTHR11058:SF9">
    <property type="entry name" value="NADH-UBIQUINONE OXIDOREDUCTASE CHAIN 3"/>
    <property type="match status" value="1"/>
</dbReference>
<dbReference type="InterPro" id="IPR000440">
    <property type="entry name" value="NADH_UbQ/plastoQ_OxRdtase_su3"/>
</dbReference>
<comment type="subcellular location">
    <subcellularLocation>
        <location evidence="1">Membrane</location>
    </subcellularLocation>
    <subcellularLocation>
        <location evidence="9">Mitochondrion membrane</location>
        <topology evidence="9">Multi-pass membrane protein</topology>
    </subcellularLocation>
</comment>
<sequence length="115" mass="13698">MKMMSTTMITMLILTTMLMTTFFMSKKTKMSREKNKSFECGFSKFSSARKPFSTHFFLIAMMFLIFDIEISMILPMYSTKMIKLNEWMFTSTIIVMILIMGLYHEWKNGMLEWSK</sequence>
<dbReference type="PANTHER" id="PTHR11058">
    <property type="entry name" value="NADH-UBIQUINONE OXIDOREDUCTASE CHAIN 3"/>
    <property type="match status" value="1"/>
</dbReference>
<keyword evidence="4 9" id="KW-0813">Transport</keyword>
<proteinExistence type="inferred from homology"/>
<keyword evidence="9" id="KW-0679">Respiratory chain</keyword>
<evidence type="ECO:0000256" key="1">
    <source>
        <dbReference type="ARBA" id="ARBA00004370"/>
    </source>
</evidence>
<evidence type="ECO:0000256" key="7">
    <source>
        <dbReference type="ARBA" id="ARBA00023136"/>
    </source>
</evidence>